<feature type="transmembrane region" description="Helical" evidence="1">
    <location>
        <begin position="45"/>
        <end position="62"/>
    </location>
</feature>
<dbReference type="EMBL" id="KF127405">
    <property type="protein sequence ID" value="AIA94760.1"/>
    <property type="molecule type" value="Genomic_DNA"/>
</dbReference>
<keyword evidence="1" id="KW-1133">Transmembrane helix</keyword>
<feature type="non-terminal residue" evidence="2">
    <location>
        <position position="1"/>
    </location>
</feature>
<feature type="transmembrane region" description="Helical" evidence="1">
    <location>
        <begin position="68"/>
        <end position="91"/>
    </location>
</feature>
<keyword evidence="1" id="KW-0472">Membrane</keyword>
<name>A0A060CNL4_9HYPH</name>
<proteinExistence type="predicted"/>
<organism evidence="2">
    <name type="scientific">uncultured Sinorhizobium sp</name>
    <dbReference type="NCBI Taxonomy" id="215603"/>
    <lineage>
        <taxon>Bacteria</taxon>
        <taxon>Pseudomonadati</taxon>
        <taxon>Pseudomonadota</taxon>
        <taxon>Alphaproteobacteria</taxon>
        <taxon>Hyphomicrobiales</taxon>
        <taxon>Rhizobiaceae</taxon>
        <taxon>Sinorhizobium/Ensifer group</taxon>
        <taxon>Sinorhizobium</taxon>
        <taxon>environmental samples</taxon>
    </lineage>
</organism>
<evidence type="ECO:0000313" key="2">
    <source>
        <dbReference type="EMBL" id="AIA94760.1"/>
    </source>
</evidence>
<keyword evidence="1" id="KW-0812">Transmembrane</keyword>
<reference evidence="2" key="1">
    <citation type="journal article" date="2013" name="Environ. Microbiol.">
        <title>Seasonally variable intestinal metagenomes of the red palm weevil (Rhynchophorus ferrugineus).</title>
        <authorList>
            <person name="Jia S."/>
            <person name="Zhang X."/>
            <person name="Zhang G."/>
            <person name="Yin A."/>
            <person name="Zhang S."/>
            <person name="Li F."/>
            <person name="Wang L."/>
            <person name="Zhao D."/>
            <person name="Yun Q."/>
            <person name="Tala"/>
            <person name="Wang J."/>
            <person name="Sun G."/>
            <person name="Baabdullah M."/>
            <person name="Yu X."/>
            <person name="Hu S."/>
            <person name="Al-Mssallem I.S."/>
            <person name="Yu J."/>
        </authorList>
    </citation>
    <scope>NUCLEOTIDE SEQUENCE</scope>
</reference>
<accession>A0A060CNL4</accession>
<dbReference type="AlphaFoldDB" id="A0A060CNL4"/>
<sequence length="160" mass="17804">PLRRRRLAPAPLARGDWQLLPFILSPRSGLDALGRMKMVDNLRRSLVSPAWIAASVLGWISLPAPAAMLWQLALLVTLFFMPIMNFQAGLFPSEKGVSTSRHLGRIANDVAGHLQETGLRLCFMAHQAATMVDAIIRTLWRLAVTRRSLLEWRTAGQVQA</sequence>
<protein>
    <submittedName>
        <fullName evidence="2">CAZy families GH94|GT84 protein</fullName>
    </submittedName>
</protein>
<feature type="non-terminal residue" evidence="2">
    <location>
        <position position="160"/>
    </location>
</feature>
<evidence type="ECO:0000256" key="1">
    <source>
        <dbReference type="SAM" id="Phobius"/>
    </source>
</evidence>